<reference evidence="3 4" key="1">
    <citation type="submission" date="2020-04" db="EMBL/GenBank/DDBJ databases">
        <authorList>
            <person name="De Canck E."/>
        </authorList>
    </citation>
    <scope>NUCLEOTIDE SEQUENCE [LARGE SCALE GENOMIC DNA]</scope>
    <source>
        <strain evidence="3 4">LMG 29542</strain>
    </source>
</reference>
<keyword evidence="2" id="KW-0812">Transmembrane</keyword>
<dbReference type="EMBL" id="CADIKH010000003">
    <property type="protein sequence ID" value="CAB3748736.1"/>
    <property type="molecule type" value="Genomic_DNA"/>
</dbReference>
<feature type="compositionally biased region" description="Low complexity" evidence="1">
    <location>
        <begin position="186"/>
        <end position="202"/>
    </location>
</feature>
<evidence type="ECO:0000256" key="1">
    <source>
        <dbReference type="SAM" id="MobiDB-lite"/>
    </source>
</evidence>
<feature type="region of interest" description="Disordered" evidence="1">
    <location>
        <begin position="1"/>
        <end position="46"/>
    </location>
</feature>
<evidence type="ECO:0000256" key="2">
    <source>
        <dbReference type="SAM" id="Phobius"/>
    </source>
</evidence>
<evidence type="ECO:0000313" key="3">
    <source>
        <dbReference type="EMBL" id="CAB3748736.1"/>
    </source>
</evidence>
<dbReference type="AlphaFoldDB" id="A0A6J5D7R4"/>
<feature type="compositionally biased region" description="Polar residues" evidence="1">
    <location>
        <begin position="1"/>
        <end position="23"/>
    </location>
</feature>
<keyword evidence="2" id="KW-1133">Transmembrane helix</keyword>
<name>A0A6J5D7R4_9BURK</name>
<keyword evidence="4" id="KW-1185">Reference proteome</keyword>
<proteinExistence type="predicted"/>
<feature type="transmembrane region" description="Helical" evidence="2">
    <location>
        <begin position="53"/>
        <end position="72"/>
    </location>
</feature>
<keyword evidence="2" id="KW-0472">Membrane</keyword>
<protein>
    <submittedName>
        <fullName evidence="3">Uncharacterized protein</fullName>
    </submittedName>
</protein>
<feature type="compositionally biased region" description="Basic residues" evidence="1">
    <location>
        <begin position="203"/>
        <end position="213"/>
    </location>
</feature>
<feature type="region of interest" description="Disordered" evidence="1">
    <location>
        <begin position="81"/>
        <end position="109"/>
    </location>
</feature>
<evidence type="ECO:0000313" key="4">
    <source>
        <dbReference type="Proteomes" id="UP000494363"/>
    </source>
</evidence>
<accession>A0A6J5D7R4</accession>
<dbReference type="Proteomes" id="UP000494363">
    <property type="component" value="Unassembled WGS sequence"/>
</dbReference>
<sequence>MTTDRLSSDTPTPAHLTNGSTPNDAKPAAPAASPSGPQPQTAPRWMISWGPGSSAALSVVCFVLILGAVIGFQHTGTKRAVREEAPKAQAAAQDTPAFTQGDTAGSSPPAVPMPVVARSTTTPPATVDADASLSRARACAAASHWSCVLDAASSVLAIQEGNTEAQSLLQRAIVQGGWATETSSITHQTSSAASAAAAPVSRSHARRHWHTAARIKSSDEDDE</sequence>
<feature type="region of interest" description="Disordered" evidence="1">
    <location>
        <begin position="186"/>
        <end position="223"/>
    </location>
</feature>
<feature type="compositionally biased region" description="Low complexity" evidence="1">
    <location>
        <begin position="25"/>
        <end position="43"/>
    </location>
</feature>
<organism evidence="3 4">
    <name type="scientific">Paraburkholderia humisilvae</name>
    <dbReference type="NCBI Taxonomy" id="627669"/>
    <lineage>
        <taxon>Bacteria</taxon>
        <taxon>Pseudomonadati</taxon>
        <taxon>Pseudomonadota</taxon>
        <taxon>Betaproteobacteria</taxon>
        <taxon>Burkholderiales</taxon>
        <taxon>Burkholderiaceae</taxon>
        <taxon>Paraburkholderia</taxon>
    </lineage>
</organism>
<gene>
    <name evidence="3" type="ORF">LMG29542_00750</name>
</gene>
<dbReference type="RefSeq" id="WP_175225107.1">
    <property type="nucleotide sequence ID" value="NZ_CADIKH010000003.1"/>
</dbReference>